<keyword evidence="2" id="KW-0732">Signal</keyword>
<dbReference type="RefSeq" id="WP_211850907.1">
    <property type="nucleotide sequence ID" value="NZ_JAAGBB010000003.1"/>
</dbReference>
<dbReference type="PIRSF" id="PIRSF017082">
    <property type="entry name" value="YflP"/>
    <property type="match status" value="1"/>
</dbReference>
<feature type="signal peptide" evidence="2">
    <location>
        <begin position="1"/>
        <end position="27"/>
    </location>
</feature>
<reference evidence="4" key="1">
    <citation type="journal article" date="2021" name="Syst. Appl. Microbiol.">
        <title>Roseomonas hellenica sp. nov., isolated from roots of wild-growing Alkanna tinctoria.</title>
        <authorList>
            <person name="Rat A."/>
            <person name="Naranjo H.D."/>
            <person name="Lebbe L."/>
            <person name="Cnockaert M."/>
            <person name="Krigas N."/>
            <person name="Grigoriadou K."/>
            <person name="Maloupa E."/>
            <person name="Willems A."/>
        </authorList>
    </citation>
    <scope>NUCLEOTIDE SEQUENCE [LARGE SCALE GENOMIC DNA]</scope>
    <source>
        <strain evidence="4">LMG 31523</strain>
    </source>
</reference>
<sequence length="327" mass="35023">MTRSTPGRRGLAAAGLAALAMPRLARAQAGWPRGQTTSIVLPYAPGGAPDVLGRIITEGFSERSGGTFILDHKPGASTTLAARAVQRARPDGHTLLMGTIVTFTMTPFALRNLGYDPLRDFAHVTQIAETLFVMVAHPRWESLDQVIAEARRRPGQLTYASWGVGSTSHLGMLDLMKRTGTEFLHVPFNGTPPALTETLAGRTDVMISTFAPAKPHVEAGRLRALGLLARARTPALPDLPTMTELGQDGYVVGGWFSLQAPAGTPQPILERVAVLAEAAFSAPATAAIFERLGFAPTPYGRAPLEARIRSELDLHRDLMQRAGINPE</sequence>
<evidence type="ECO:0000256" key="1">
    <source>
        <dbReference type="ARBA" id="ARBA00006987"/>
    </source>
</evidence>
<protein>
    <submittedName>
        <fullName evidence="3">Tripartite tricarboxylate transporter substrate binding protein</fullName>
    </submittedName>
</protein>
<keyword evidence="4" id="KW-1185">Reference proteome</keyword>
<dbReference type="Pfam" id="PF03401">
    <property type="entry name" value="TctC"/>
    <property type="match status" value="1"/>
</dbReference>
<feature type="chain" id="PRO_5046820090" evidence="2">
    <location>
        <begin position="28"/>
        <end position="327"/>
    </location>
</feature>
<dbReference type="CDD" id="cd07012">
    <property type="entry name" value="PBP2_Bug_TTT"/>
    <property type="match status" value="1"/>
</dbReference>
<dbReference type="InterPro" id="IPR005064">
    <property type="entry name" value="BUG"/>
</dbReference>
<dbReference type="EMBL" id="JAAGBB010000003">
    <property type="protein sequence ID" value="MBR0663308.1"/>
    <property type="molecule type" value="Genomic_DNA"/>
</dbReference>
<dbReference type="PANTHER" id="PTHR42928:SF5">
    <property type="entry name" value="BLR1237 PROTEIN"/>
    <property type="match status" value="1"/>
</dbReference>
<comment type="caution">
    <text evidence="3">The sequence shown here is derived from an EMBL/GenBank/DDBJ whole genome shotgun (WGS) entry which is preliminary data.</text>
</comment>
<dbReference type="InterPro" id="IPR042100">
    <property type="entry name" value="Bug_dom1"/>
</dbReference>
<dbReference type="Gene3D" id="3.40.190.10">
    <property type="entry name" value="Periplasmic binding protein-like II"/>
    <property type="match status" value="1"/>
</dbReference>
<dbReference type="Proteomes" id="UP001196870">
    <property type="component" value="Unassembled WGS sequence"/>
</dbReference>
<dbReference type="PANTHER" id="PTHR42928">
    <property type="entry name" value="TRICARBOXYLATE-BINDING PROTEIN"/>
    <property type="match status" value="1"/>
</dbReference>
<evidence type="ECO:0000313" key="3">
    <source>
        <dbReference type="EMBL" id="MBR0663308.1"/>
    </source>
</evidence>
<evidence type="ECO:0000256" key="2">
    <source>
        <dbReference type="SAM" id="SignalP"/>
    </source>
</evidence>
<proteinExistence type="inferred from homology"/>
<dbReference type="Gene3D" id="3.40.190.150">
    <property type="entry name" value="Bordetella uptake gene, domain 1"/>
    <property type="match status" value="1"/>
</dbReference>
<evidence type="ECO:0000313" key="4">
    <source>
        <dbReference type="Proteomes" id="UP001196870"/>
    </source>
</evidence>
<accession>A0ABS5ESS9</accession>
<comment type="similarity">
    <text evidence="1">Belongs to the UPF0065 (bug) family.</text>
</comment>
<organism evidence="3 4">
    <name type="scientific">Plastoroseomonas hellenica</name>
    <dbReference type="NCBI Taxonomy" id="2687306"/>
    <lineage>
        <taxon>Bacteria</taxon>
        <taxon>Pseudomonadati</taxon>
        <taxon>Pseudomonadota</taxon>
        <taxon>Alphaproteobacteria</taxon>
        <taxon>Acetobacterales</taxon>
        <taxon>Acetobacteraceae</taxon>
        <taxon>Plastoroseomonas</taxon>
    </lineage>
</organism>
<name>A0ABS5ESS9_9PROT</name>
<gene>
    <name evidence="3" type="ORF">GXW71_02960</name>
</gene>